<comment type="caution">
    <text evidence="6">The sequence shown here is derived from an EMBL/GenBank/DDBJ whole genome shotgun (WGS) entry which is preliminary data.</text>
</comment>
<evidence type="ECO:0000256" key="2">
    <source>
        <dbReference type="ARBA" id="ARBA00023125"/>
    </source>
</evidence>
<evidence type="ECO:0000313" key="6">
    <source>
        <dbReference type="EMBL" id="GGO93098.1"/>
    </source>
</evidence>
<dbReference type="GO" id="GO:0003700">
    <property type="term" value="F:DNA-binding transcription factor activity"/>
    <property type="evidence" value="ECO:0007669"/>
    <property type="project" value="TreeGrafter"/>
</dbReference>
<evidence type="ECO:0000256" key="1">
    <source>
        <dbReference type="ARBA" id="ARBA00023015"/>
    </source>
</evidence>
<accession>A0A917ZUZ3</accession>
<dbReference type="InterPro" id="IPR046335">
    <property type="entry name" value="LacI/GalR-like_sensor"/>
</dbReference>
<keyword evidence="2" id="KW-0238">DNA-binding</keyword>
<name>A0A917ZUZ3_9ACTN</name>
<dbReference type="PANTHER" id="PTHR30146:SF147">
    <property type="entry name" value="HTH-TYPE TRANSCRIPTIONAL REGULATOR DEGA"/>
    <property type="match status" value="1"/>
</dbReference>
<dbReference type="SUPFAM" id="SSF53822">
    <property type="entry name" value="Periplasmic binding protein-like I"/>
    <property type="match status" value="1"/>
</dbReference>
<dbReference type="Proteomes" id="UP000641932">
    <property type="component" value="Unassembled WGS sequence"/>
</dbReference>
<evidence type="ECO:0008006" key="8">
    <source>
        <dbReference type="Google" id="ProtNLM"/>
    </source>
</evidence>
<dbReference type="Pfam" id="PF13377">
    <property type="entry name" value="Peripla_BP_3"/>
    <property type="match status" value="1"/>
</dbReference>
<dbReference type="RefSeq" id="WP_189133565.1">
    <property type="nucleotide sequence ID" value="NZ_BMMS01000020.1"/>
</dbReference>
<dbReference type="SMART" id="SM00354">
    <property type="entry name" value="HTH_LACI"/>
    <property type="match status" value="1"/>
</dbReference>
<keyword evidence="7" id="KW-1185">Reference proteome</keyword>
<evidence type="ECO:0000313" key="7">
    <source>
        <dbReference type="Proteomes" id="UP000641932"/>
    </source>
</evidence>
<keyword evidence="3" id="KW-0804">Transcription</keyword>
<dbReference type="SUPFAM" id="SSF47413">
    <property type="entry name" value="lambda repressor-like DNA-binding domains"/>
    <property type="match status" value="1"/>
</dbReference>
<gene>
    <name evidence="6" type="ORF">GCM10012280_44820</name>
</gene>
<reference evidence="6" key="1">
    <citation type="journal article" date="2014" name="Int. J. Syst. Evol. Microbiol.">
        <title>Complete genome sequence of Corynebacterium casei LMG S-19264T (=DSM 44701T), isolated from a smear-ripened cheese.</title>
        <authorList>
            <consortium name="US DOE Joint Genome Institute (JGI-PGF)"/>
            <person name="Walter F."/>
            <person name="Albersmeier A."/>
            <person name="Kalinowski J."/>
            <person name="Ruckert C."/>
        </authorList>
    </citation>
    <scope>NUCLEOTIDE SEQUENCE</scope>
    <source>
        <strain evidence="6">CGMCC 4.7201</strain>
    </source>
</reference>
<proteinExistence type="predicted"/>
<dbReference type="Gene3D" id="3.40.50.2300">
    <property type="match status" value="2"/>
</dbReference>
<dbReference type="PROSITE" id="PS50932">
    <property type="entry name" value="HTH_LACI_2"/>
    <property type="match status" value="1"/>
</dbReference>
<feature type="domain" description="HTH lacI-type" evidence="5">
    <location>
        <begin position="7"/>
        <end position="61"/>
    </location>
</feature>
<dbReference type="PRINTS" id="PR00036">
    <property type="entry name" value="HTHLACI"/>
</dbReference>
<organism evidence="6 7">
    <name type="scientific">Wenjunlia tyrosinilytica</name>
    <dbReference type="NCBI Taxonomy" id="1544741"/>
    <lineage>
        <taxon>Bacteria</taxon>
        <taxon>Bacillati</taxon>
        <taxon>Actinomycetota</taxon>
        <taxon>Actinomycetes</taxon>
        <taxon>Kitasatosporales</taxon>
        <taxon>Streptomycetaceae</taxon>
        <taxon>Wenjunlia</taxon>
    </lineage>
</organism>
<sequence>MKERRRVTIRDVADAAGVSVATVSRVMSGSHTVNSDMAERVRWAMQELEYRPNGAAQGLASGMHRSVGVVLPDLSNPYFNDIIKATYVGASREQYRMLVTEWREPGEELGVSLDVLSRVDGLLLLSARMDIDGLRDLAARKVPTVLVNRVELGVDLPMVAVDNFSAMLELCQHLASLGHRRVVYLAGSPSAWQNRERWRAVQQARILGLDPVMVAADGTIEAGFEATDEALSHDPTALIAFNDLAALGAIARLRELGLRTPADISVTGFDDVSLARFADPPLTTIVSPKAALGELAWAMFEASLRGERIEQPPLLRAAFVHRASTGPARTSRSRV</sequence>
<protein>
    <recommendedName>
        <fullName evidence="8">LacI family transcriptional regulator</fullName>
    </recommendedName>
</protein>
<dbReference type="EMBL" id="BMMS01000020">
    <property type="protein sequence ID" value="GGO93098.1"/>
    <property type="molecule type" value="Genomic_DNA"/>
</dbReference>
<reference evidence="6" key="2">
    <citation type="submission" date="2020-09" db="EMBL/GenBank/DDBJ databases">
        <authorList>
            <person name="Sun Q."/>
            <person name="Zhou Y."/>
        </authorList>
    </citation>
    <scope>NUCLEOTIDE SEQUENCE</scope>
    <source>
        <strain evidence="6">CGMCC 4.7201</strain>
    </source>
</reference>
<dbReference type="Gene3D" id="1.10.260.40">
    <property type="entry name" value="lambda repressor-like DNA-binding domains"/>
    <property type="match status" value="1"/>
</dbReference>
<evidence type="ECO:0000259" key="4">
    <source>
        <dbReference type="PROSITE" id="PS50206"/>
    </source>
</evidence>
<dbReference type="InterPro" id="IPR010982">
    <property type="entry name" value="Lambda_DNA-bd_dom_sf"/>
</dbReference>
<dbReference type="InterPro" id="IPR000843">
    <property type="entry name" value="HTH_LacI"/>
</dbReference>
<dbReference type="InterPro" id="IPR028082">
    <property type="entry name" value="Peripla_BP_I"/>
</dbReference>
<dbReference type="Pfam" id="PF00356">
    <property type="entry name" value="LacI"/>
    <property type="match status" value="1"/>
</dbReference>
<dbReference type="PROSITE" id="PS50206">
    <property type="entry name" value="RHODANESE_3"/>
    <property type="match status" value="1"/>
</dbReference>
<dbReference type="CDD" id="cd06267">
    <property type="entry name" value="PBP1_LacI_sugar_binding-like"/>
    <property type="match status" value="1"/>
</dbReference>
<evidence type="ECO:0000259" key="5">
    <source>
        <dbReference type="PROSITE" id="PS50932"/>
    </source>
</evidence>
<dbReference type="AlphaFoldDB" id="A0A917ZUZ3"/>
<dbReference type="PANTHER" id="PTHR30146">
    <property type="entry name" value="LACI-RELATED TRANSCRIPTIONAL REPRESSOR"/>
    <property type="match status" value="1"/>
</dbReference>
<feature type="domain" description="Rhodanese" evidence="4">
    <location>
        <begin position="171"/>
        <end position="201"/>
    </location>
</feature>
<evidence type="ECO:0000256" key="3">
    <source>
        <dbReference type="ARBA" id="ARBA00023163"/>
    </source>
</evidence>
<dbReference type="InterPro" id="IPR001763">
    <property type="entry name" value="Rhodanese-like_dom"/>
</dbReference>
<dbReference type="PROSITE" id="PS00356">
    <property type="entry name" value="HTH_LACI_1"/>
    <property type="match status" value="1"/>
</dbReference>
<keyword evidence="1" id="KW-0805">Transcription regulation</keyword>
<dbReference type="GO" id="GO:0000976">
    <property type="term" value="F:transcription cis-regulatory region binding"/>
    <property type="evidence" value="ECO:0007669"/>
    <property type="project" value="TreeGrafter"/>
</dbReference>
<dbReference type="CDD" id="cd01392">
    <property type="entry name" value="HTH_LacI"/>
    <property type="match status" value="1"/>
</dbReference>